<evidence type="ECO:0000256" key="1">
    <source>
        <dbReference type="ARBA" id="ARBA00004571"/>
    </source>
</evidence>
<dbReference type="InterPro" id="IPR012910">
    <property type="entry name" value="Plug_dom"/>
</dbReference>
<evidence type="ECO:0000256" key="12">
    <source>
        <dbReference type="SAM" id="SignalP"/>
    </source>
</evidence>
<keyword evidence="8 15" id="KW-0675">Receptor</keyword>
<name>A0A3E1NFM2_9BACT</name>
<keyword evidence="7 10" id="KW-0472">Membrane</keyword>
<keyword evidence="2 10" id="KW-0813">Transport</keyword>
<feature type="domain" description="TonB-dependent receptor-like beta-barrel" evidence="13">
    <location>
        <begin position="256"/>
        <end position="767"/>
    </location>
</feature>
<dbReference type="OrthoDB" id="9795928at2"/>
<proteinExistence type="inferred from homology"/>
<keyword evidence="16" id="KW-1185">Reference proteome</keyword>
<dbReference type="PANTHER" id="PTHR30069:SF29">
    <property type="entry name" value="HEMOGLOBIN AND HEMOGLOBIN-HAPTOGLOBIN-BINDING PROTEIN 1-RELATED"/>
    <property type="match status" value="1"/>
</dbReference>
<evidence type="ECO:0000256" key="4">
    <source>
        <dbReference type="ARBA" id="ARBA00022692"/>
    </source>
</evidence>
<dbReference type="SUPFAM" id="SSF56935">
    <property type="entry name" value="Porins"/>
    <property type="match status" value="1"/>
</dbReference>
<accession>A0A3E1NFM2</accession>
<evidence type="ECO:0000256" key="3">
    <source>
        <dbReference type="ARBA" id="ARBA00022452"/>
    </source>
</evidence>
<comment type="caution">
    <text evidence="15">The sequence shown here is derived from an EMBL/GenBank/DDBJ whole genome shotgun (WGS) entry which is preliminary data.</text>
</comment>
<dbReference type="Gene3D" id="2.170.130.10">
    <property type="entry name" value="TonB-dependent receptor, plug domain"/>
    <property type="match status" value="1"/>
</dbReference>
<keyword evidence="5 12" id="KW-0732">Signal</keyword>
<evidence type="ECO:0000256" key="10">
    <source>
        <dbReference type="PROSITE-ProRule" id="PRU01360"/>
    </source>
</evidence>
<dbReference type="InterPro" id="IPR036942">
    <property type="entry name" value="Beta-barrel_TonB_sf"/>
</dbReference>
<dbReference type="GO" id="GO:0044718">
    <property type="term" value="P:siderophore transmembrane transport"/>
    <property type="evidence" value="ECO:0007669"/>
    <property type="project" value="TreeGrafter"/>
</dbReference>
<feature type="signal peptide" evidence="12">
    <location>
        <begin position="1"/>
        <end position="20"/>
    </location>
</feature>
<evidence type="ECO:0000256" key="11">
    <source>
        <dbReference type="RuleBase" id="RU003357"/>
    </source>
</evidence>
<dbReference type="Gene3D" id="2.60.40.1120">
    <property type="entry name" value="Carboxypeptidase-like, regulatory domain"/>
    <property type="match status" value="1"/>
</dbReference>
<feature type="domain" description="TonB-dependent receptor plug" evidence="14">
    <location>
        <begin position="133"/>
        <end position="238"/>
    </location>
</feature>
<feature type="chain" id="PRO_5017679910" evidence="12">
    <location>
        <begin position="21"/>
        <end position="812"/>
    </location>
</feature>
<dbReference type="GO" id="GO:0009279">
    <property type="term" value="C:cell outer membrane"/>
    <property type="evidence" value="ECO:0007669"/>
    <property type="project" value="UniProtKB-SubCell"/>
</dbReference>
<dbReference type="InterPro" id="IPR000531">
    <property type="entry name" value="Beta-barrel_TonB"/>
</dbReference>
<keyword evidence="3 10" id="KW-1134">Transmembrane beta strand</keyword>
<evidence type="ECO:0000313" key="16">
    <source>
        <dbReference type="Proteomes" id="UP000261284"/>
    </source>
</evidence>
<dbReference type="Pfam" id="PF07715">
    <property type="entry name" value="Plug"/>
    <property type="match status" value="1"/>
</dbReference>
<evidence type="ECO:0000256" key="9">
    <source>
        <dbReference type="ARBA" id="ARBA00023237"/>
    </source>
</evidence>
<evidence type="ECO:0000256" key="5">
    <source>
        <dbReference type="ARBA" id="ARBA00022729"/>
    </source>
</evidence>
<evidence type="ECO:0000259" key="14">
    <source>
        <dbReference type="Pfam" id="PF07715"/>
    </source>
</evidence>
<dbReference type="PROSITE" id="PS52016">
    <property type="entry name" value="TONB_DEPENDENT_REC_3"/>
    <property type="match status" value="1"/>
</dbReference>
<gene>
    <name evidence="15" type="ORF">DXN05_18605</name>
</gene>
<protein>
    <submittedName>
        <fullName evidence="15">TonB-dependent receptor</fullName>
    </submittedName>
</protein>
<comment type="subcellular location">
    <subcellularLocation>
        <location evidence="1 10">Cell outer membrane</location>
        <topology evidence="1 10">Multi-pass membrane protein</topology>
    </subcellularLocation>
</comment>
<evidence type="ECO:0000259" key="13">
    <source>
        <dbReference type="Pfam" id="PF00593"/>
    </source>
</evidence>
<dbReference type="EMBL" id="QTJU01000008">
    <property type="protein sequence ID" value="RFM26588.1"/>
    <property type="molecule type" value="Genomic_DNA"/>
</dbReference>
<comment type="similarity">
    <text evidence="10 11">Belongs to the TonB-dependent receptor family.</text>
</comment>
<evidence type="ECO:0000256" key="6">
    <source>
        <dbReference type="ARBA" id="ARBA00023077"/>
    </source>
</evidence>
<sequence length="812" mass="88732">MRQTVFLALLMGLATQGALAQRDSTGKKETGSRSVHPVLTGRITDAKTGNMLAGATIYFPDAHTGAIATGDGSYKTRVLGNGKHLAEISYQGYATVIREITVQGNTTQDFALQPAVVEQENVTVTGVTSAISTRRSPQSIEIVKHNDLLNTSSTNVIDALTKTVPGVAGVTTGPAISKPFIRGLGYNRVLIVNDAVRQEGQQWGDEHGIEVDDYSVKRIEVLKGPASLMYGSDALAGVINIQSLTPAPEGSMNAHVLSEYQTNSRLRGFYGDVAGTKNGFSWSAYGSYKGAADYRNKYDGPVFNSKFYNKNVGGLLGYSGSWGYSHLMASSFDQHIGFNEGERDSATGKFLKELPGGEEVIASGSDFSKIKPVVPFQHIRHFKVTSDNAFNIGKSKLDVTVGYQRSRRQEFGNVDDISTPDAFFDLKTVNYSVRYHLPASGPWRTSFGSTGMYQTNTNRAAEVLIPDYSLFDIGGFVFEQYSTDKLTVSGGVRFDNRHVNGKQLLEDGAEKFAPFTQNFSNLTGSVGASYALSHVVNLKANIARGFRAPNMAELASNGAHEGTVRYEVGDHNLKSETSLQGDAGVEVNSEHVSLDASLFYNHITNFIYYRNVLNAAGQDSTVADPDDGSPLNVFKFAQQTANLYGVEMKLDIHPHPLDWLHFENIFSYTRGKFTQAVDDSKNLPFVPSARYISELRGNFFAQGKNGLKNLYVSVESDYTFDQNNAFTGFATETATPGYWLINASIGSDFTDKKGRTLFSLHLAGYNLGDVAYQSHLSRLKYLPVNEATGRQGIFNMGRNFSIKLEVPLSFHI</sequence>
<evidence type="ECO:0000256" key="7">
    <source>
        <dbReference type="ARBA" id="ARBA00023136"/>
    </source>
</evidence>
<keyword evidence="9 10" id="KW-0998">Cell outer membrane</keyword>
<dbReference type="InterPro" id="IPR039426">
    <property type="entry name" value="TonB-dep_rcpt-like"/>
</dbReference>
<dbReference type="Pfam" id="PF00593">
    <property type="entry name" value="TonB_dep_Rec_b-barrel"/>
    <property type="match status" value="1"/>
</dbReference>
<dbReference type="Pfam" id="PF13715">
    <property type="entry name" value="CarbopepD_reg_2"/>
    <property type="match status" value="1"/>
</dbReference>
<organism evidence="15 16">
    <name type="scientific">Deminuibacter soli</name>
    <dbReference type="NCBI Taxonomy" id="2291815"/>
    <lineage>
        <taxon>Bacteria</taxon>
        <taxon>Pseudomonadati</taxon>
        <taxon>Bacteroidota</taxon>
        <taxon>Chitinophagia</taxon>
        <taxon>Chitinophagales</taxon>
        <taxon>Chitinophagaceae</taxon>
        <taxon>Deminuibacter</taxon>
    </lineage>
</organism>
<keyword evidence="4 10" id="KW-0812">Transmembrane</keyword>
<evidence type="ECO:0000256" key="8">
    <source>
        <dbReference type="ARBA" id="ARBA00023170"/>
    </source>
</evidence>
<dbReference type="PANTHER" id="PTHR30069">
    <property type="entry name" value="TONB-DEPENDENT OUTER MEMBRANE RECEPTOR"/>
    <property type="match status" value="1"/>
</dbReference>
<evidence type="ECO:0000313" key="15">
    <source>
        <dbReference type="EMBL" id="RFM26588.1"/>
    </source>
</evidence>
<keyword evidence="6 11" id="KW-0798">TonB box</keyword>
<reference evidence="15 16" key="1">
    <citation type="submission" date="2018-08" db="EMBL/GenBank/DDBJ databases">
        <title>Chitinophagaceae sp. K23C18032701, a novel bacterium isolated from forest soil.</title>
        <authorList>
            <person name="Wang C."/>
        </authorList>
    </citation>
    <scope>NUCLEOTIDE SEQUENCE [LARGE SCALE GENOMIC DNA]</scope>
    <source>
        <strain evidence="15 16">K23C18032701</strain>
    </source>
</reference>
<dbReference type="RefSeq" id="WP_116848792.1">
    <property type="nucleotide sequence ID" value="NZ_QTJU01000008.1"/>
</dbReference>
<dbReference type="InterPro" id="IPR037066">
    <property type="entry name" value="Plug_dom_sf"/>
</dbReference>
<dbReference type="Proteomes" id="UP000261284">
    <property type="component" value="Unassembled WGS sequence"/>
</dbReference>
<evidence type="ECO:0000256" key="2">
    <source>
        <dbReference type="ARBA" id="ARBA00022448"/>
    </source>
</evidence>
<dbReference type="GO" id="GO:0015344">
    <property type="term" value="F:siderophore uptake transmembrane transporter activity"/>
    <property type="evidence" value="ECO:0007669"/>
    <property type="project" value="TreeGrafter"/>
</dbReference>
<dbReference type="Gene3D" id="2.40.170.20">
    <property type="entry name" value="TonB-dependent receptor, beta-barrel domain"/>
    <property type="match status" value="1"/>
</dbReference>
<dbReference type="AlphaFoldDB" id="A0A3E1NFM2"/>
<dbReference type="InterPro" id="IPR008969">
    <property type="entry name" value="CarboxyPept-like_regulatory"/>
</dbReference>
<dbReference type="SUPFAM" id="SSF49464">
    <property type="entry name" value="Carboxypeptidase regulatory domain-like"/>
    <property type="match status" value="1"/>
</dbReference>